<evidence type="ECO:0000256" key="1">
    <source>
        <dbReference type="SAM" id="Phobius"/>
    </source>
</evidence>
<name>A0A151HYP3_9HYME</name>
<organism evidence="2 3">
    <name type="scientific">Atta colombica</name>
    <dbReference type="NCBI Taxonomy" id="520822"/>
    <lineage>
        <taxon>Eukaryota</taxon>
        <taxon>Metazoa</taxon>
        <taxon>Ecdysozoa</taxon>
        <taxon>Arthropoda</taxon>
        <taxon>Hexapoda</taxon>
        <taxon>Insecta</taxon>
        <taxon>Pterygota</taxon>
        <taxon>Neoptera</taxon>
        <taxon>Endopterygota</taxon>
        <taxon>Hymenoptera</taxon>
        <taxon>Apocrita</taxon>
        <taxon>Aculeata</taxon>
        <taxon>Formicoidea</taxon>
        <taxon>Formicidae</taxon>
        <taxon>Myrmicinae</taxon>
        <taxon>Atta</taxon>
    </lineage>
</organism>
<feature type="transmembrane region" description="Helical" evidence="1">
    <location>
        <begin position="6"/>
        <end position="26"/>
    </location>
</feature>
<dbReference type="Proteomes" id="UP000078540">
    <property type="component" value="Unassembled WGS sequence"/>
</dbReference>
<dbReference type="EMBL" id="KQ976735">
    <property type="protein sequence ID" value="KYM76144.1"/>
    <property type="molecule type" value="Genomic_DNA"/>
</dbReference>
<keyword evidence="1" id="KW-1133">Transmembrane helix</keyword>
<dbReference type="AlphaFoldDB" id="A0A151HYP3"/>
<evidence type="ECO:0000313" key="2">
    <source>
        <dbReference type="EMBL" id="KYM76144.1"/>
    </source>
</evidence>
<feature type="transmembrane region" description="Helical" evidence="1">
    <location>
        <begin position="47"/>
        <end position="65"/>
    </location>
</feature>
<keyword evidence="3" id="KW-1185">Reference proteome</keyword>
<evidence type="ECO:0000313" key="3">
    <source>
        <dbReference type="Proteomes" id="UP000078540"/>
    </source>
</evidence>
<sequence>MQIVFASSVVTLDLIAAYLVIINQVGSTKIMDTKSMRRGKNLEKKNKLSLGSCGLLLNPKAMIFWKRNIFPLLLKIV</sequence>
<proteinExistence type="predicted"/>
<accession>A0A151HYP3</accession>
<keyword evidence="1" id="KW-0812">Transmembrane</keyword>
<keyword evidence="1" id="KW-0472">Membrane</keyword>
<reference evidence="2 3" key="1">
    <citation type="submission" date="2015-09" db="EMBL/GenBank/DDBJ databases">
        <title>Atta colombica WGS genome.</title>
        <authorList>
            <person name="Nygaard S."/>
            <person name="Hu H."/>
            <person name="Boomsma J."/>
            <person name="Zhang G."/>
        </authorList>
    </citation>
    <scope>NUCLEOTIDE SEQUENCE [LARGE SCALE GENOMIC DNA]</scope>
    <source>
        <strain evidence="2">Treedump-2</strain>
        <tissue evidence="2">Whole body</tissue>
    </source>
</reference>
<gene>
    <name evidence="2" type="ORF">ALC53_13461</name>
</gene>
<protein>
    <submittedName>
        <fullName evidence="2">Uncharacterized protein</fullName>
    </submittedName>
</protein>